<sequence>MKTIEIIVSPTGEARIETRGYAGAACQEASRLLEAALGVRQSEQLTPAFFQQPLTVQNRLSAGGHTNPS</sequence>
<reference evidence="1 2" key="1">
    <citation type="submission" date="2019-02" db="EMBL/GenBank/DDBJ databases">
        <title>Deep-cultivation of Planctomycetes and their phenomic and genomic characterization uncovers novel biology.</title>
        <authorList>
            <person name="Wiegand S."/>
            <person name="Jogler M."/>
            <person name="Boedeker C."/>
            <person name="Pinto D."/>
            <person name="Vollmers J."/>
            <person name="Rivas-Marin E."/>
            <person name="Kohn T."/>
            <person name="Peeters S.H."/>
            <person name="Heuer A."/>
            <person name="Rast P."/>
            <person name="Oberbeckmann S."/>
            <person name="Bunk B."/>
            <person name="Jeske O."/>
            <person name="Meyerdierks A."/>
            <person name="Storesund J.E."/>
            <person name="Kallscheuer N."/>
            <person name="Luecker S."/>
            <person name="Lage O.M."/>
            <person name="Pohl T."/>
            <person name="Merkel B.J."/>
            <person name="Hornburger P."/>
            <person name="Mueller R.-W."/>
            <person name="Bruemmer F."/>
            <person name="Labrenz M."/>
            <person name="Spormann A.M."/>
            <person name="Op den Camp H."/>
            <person name="Overmann J."/>
            <person name="Amann R."/>
            <person name="Jetten M.S.M."/>
            <person name="Mascher T."/>
            <person name="Medema M.H."/>
            <person name="Devos D.P."/>
            <person name="Kaster A.-K."/>
            <person name="Ovreas L."/>
            <person name="Rohde M."/>
            <person name="Galperin M.Y."/>
            <person name="Jogler C."/>
        </authorList>
    </citation>
    <scope>NUCLEOTIDE SEQUENCE [LARGE SCALE GENOMIC DNA]</scope>
    <source>
        <strain evidence="1 2">Pla175</strain>
    </source>
</reference>
<keyword evidence="2" id="KW-1185">Reference proteome</keyword>
<proteinExistence type="predicted"/>
<dbReference type="OrthoDB" id="288620at2"/>
<name>A0A518DCB0_9BACT</name>
<gene>
    <name evidence="1" type="ORF">Pla175_24520</name>
</gene>
<evidence type="ECO:0000313" key="2">
    <source>
        <dbReference type="Proteomes" id="UP000317429"/>
    </source>
</evidence>
<dbReference type="AlphaFoldDB" id="A0A518DCB0"/>
<dbReference type="RefSeq" id="WP_145284836.1">
    <property type="nucleotide sequence ID" value="NZ_CP036291.1"/>
</dbReference>
<accession>A0A518DCB0</accession>
<protein>
    <recommendedName>
        <fullName evidence="3">DUF2997 domain-containing protein</fullName>
    </recommendedName>
</protein>
<dbReference type="Proteomes" id="UP000317429">
    <property type="component" value="Chromosome"/>
</dbReference>
<dbReference type="InterPro" id="IPR021375">
    <property type="entry name" value="DUF2997"/>
</dbReference>
<organism evidence="1 2">
    <name type="scientific">Pirellulimonas nuda</name>
    <dbReference type="NCBI Taxonomy" id="2528009"/>
    <lineage>
        <taxon>Bacteria</taxon>
        <taxon>Pseudomonadati</taxon>
        <taxon>Planctomycetota</taxon>
        <taxon>Planctomycetia</taxon>
        <taxon>Pirellulales</taxon>
        <taxon>Lacipirellulaceae</taxon>
        <taxon>Pirellulimonas</taxon>
    </lineage>
</organism>
<dbReference type="EMBL" id="CP036291">
    <property type="protein sequence ID" value="QDU89066.1"/>
    <property type="molecule type" value="Genomic_DNA"/>
</dbReference>
<evidence type="ECO:0000313" key="1">
    <source>
        <dbReference type="EMBL" id="QDU89066.1"/>
    </source>
</evidence>
<evidence type="ECO:0008006" key="3">
    <source>
        <dbReference type="Google" id="ProtNLM"/>
    </source>
</evidence>
<dbReference type="KEGG" id="pnd:Pla175_24520"/>
<dbReference type="Pfam" id="PF11211">
    <property type="entry name" value="DUF2997"/>
    <property type="match status" value="1"/>
</dbReference>